<feature type="region of interest" description="Disordered" evidence="1">
    <location>
        <begin position="1"/>
        <end position="69"/>
    </location>
</feature>
<dbReference type="AlphaFoldDB" id="A0A5P2AR67"/>
<accession>A0A5P2AR67</accession>
<organism evidence="2 3">
    <name type="scientific">Streptomyces venezuelae</name>
    <dbReference type="NCBI Taxonomy" id="54571"/>
    <lineage>
        <taxon>Bacteria</taxon>
        <taxon>Bacillati</taxon>
        <taxon>Actinomycetota</taxon>
        <taxon>Actinomycetes</taxon>
        <taxon>Kitasatosporales</taxon>
        <taxon>Streptomycetaceae</taxon>
        <taxon>Streptomyces</taxon>
    </lineage>
</organism>
<reference evidence="2 3" key="1">
    <citation type="submission" date="2018-05" db="EMBL/GenBank/DDBJ databases">
        <title>Streptomyces venezuelae.</title>
        <authorList>
            <person name="Kim W."/>
            <person name="Lee N."/>
            <person name="Cho B.-K."/>
        </authorList>
    </citation>
    <scope>NUCLEOTIDE SEQUENCE [LARGE SCALE GENOMIC DNA]</scope>
    <source>
        <strain evidence="2 3">ATCC 15068</strain>
    </source>
</reference>
<gene>
    <name evidence="2" type="ORF">DEJ46_09875</name>
</gene>
<proteinExistence type="predicted"/>
<evidence type="ECO:0000256" key="1">
    <source>
        <dbReference type="SAM" id="MobiDB-lite"/>
    </source>
</evidence>
<feature type="compositionally biased region" description="Polar residues" evidence="1">
    <location>
        <begin position="11"/>
        <end position="25"/>
    </location>
</feature>
<dbReference type="Proteomes" id="UP000324106">
    <property type="component" value="Chromosome"/>
</dbReference>
<protein>
    <submittedName>
        <fullName evidence="2">Uncharacterized protein</fullName>
    </submittedName>
</protein>
<evidence type="ECO:0000313" key="3">
    <source>
        <dbReference type="Proteomes" id="UP000324106"/>
    </source>
</evidence>
<dbReference type="RefSeq" id="WP_150265277.1">
    <property type="nucleotide sequence ID" value="NZ_CP029194.1"/>
</dbReference>
<evidence type="ECO:0000313" key="2">
    <source>
        <dbReference type="EMBL" id="QES19361.1"/>
    </source>
</evidence>
<dbReference type="EMBL" id="CP029194">
    <property type="protein sequence ID" value="QES19361.1"/>
    <property type="molecule type" value="Genomic_DNA"/>
</dbReference>
<name>A0A5P2AR67_STRVZ</name>
<sequence length="69" mass="7635">MTTLEKPPTMPSDTGLATRSYTATPLRTLVRRRIAWSLGRRQGPPGRADRRLPGHPSPGPSDPSVHEEY</sequence>